<dbReference type="EMBL" id="JAJSOF020000038">
    <property type="protein sequence ID" value="KAJ4427279.1"/>
    <property type="molecule type" value="Genomic_DNA"/>
</dbReference>
<evidence type="ECO:0000313" key="2">
    <source>
        <dbReference type="EMBL" id="KAJ4427279.1"/>
    </source>
</evidence>
<evidence type="ECO:0000313" key="3">
    <source>
        <dbReference type="Proteomes" id="UP001148838"/>
    </source>
</evidence>
<organism evidence="2 3">
    <name type="scientific">Periplaneta americana</name>
    <name type="common">American cockroach</name>
    <name type="synonym">Blatta americana</name>
    <dbReference type="NCBI Taxonomy" id="6978"/>
    <lineage>
        <taxon>Eukaryota</taxon>
        <taxon>Metazoa</taxon>
        <taxon>Ecdysozoa</taxon>
        <taxon>Arthropoda</taxon>
        <taxon>Hexapoda</taxon>
        <taxon>Insecta</taxon>
        <taxon>Pterygota</taxon>
        <taxon>Neoptera</taxon>
        <taxon>Polyneoptera</taxon>
        <taxon>Dictyoptera</taxon>
        <taxon>Blattodea</taxon>
        <taxon>Blattoidea</taxon>
        <taxon>Blattidae</taxon>
        <taxon>Blattinae</taxon>
        <taxon>Periplaneta</taxon>
    </lineage>
</organism>
<reference evidence="2 3" key="1">
    <citation type="journal article" date="2022" name="Allergy">
        <title>Genome assembly and annotation of Periplaneta americana reveal a comprehensive cockroach allergen profile.</title>
        <authorList>
            <person name="Wang L."/>
            <person name="Xiong Q."/>
            <person name="Saelim N."/>
            <person name="Wang L."/>
            <person name="Nong W."/>
            <person name="Wan A.T."/>
            <person name="Shi M."/>
            <person name="Liu X."/>
            <person name="Cao Q."/>
            <person name="Hui J.H.L."/>
            <person name="Sookrung N."/>
            <person name="Leung T.F."/>
            <person name="Tungtrongchitr A."/>
            <person name="Tsui S.K.W."/>
        </authorList>
    </citation>
    <scope>NUCLEOTIDE SEQUENCE [LARGE SCALE GENOMIC DNA]</scope>
    <source>
        <strain evidence="2">PWHHKU_190912</strain>
    </source>
</reference>
<evidence type="ECO:0000256" key="1">
    <source>
        <dbReference type="SAM" id="MobiDB-lite"/>
    </source>
</evidence>
<gene>
    <name evidence="2" type="ORF">ANN_24897</name>
</gene>
<protein>
    <submittedName>
        <fullName evidence="2">Uncharacterized protein</fullName>
    </submittedName>
</protein>
<proteinExistence type="predicted"/>
<keyword evidence="3" id="KW-1185">Reference proteome</keyword>
<sequence length="396" mass="42776">MVSNGQNGGKPPVGPPPSYGGSVMAQPQRNLGATVGRMPTQYGGLLPVARPTNMQKRLQWIGHVIRMKEDRLVKKALNGKIEGLRRRGWPRTRWLDAVENDLREMKVKRWRKTAEDSEAWATIMKEAKVLRGPQLGMWVAQLLEKFARDGLEDPGLNSEWWQNFFHCQTSRTAPGVSGYTSSQPSTTTSDSLTTTTTGNFDFLSPLTIPASLAGDTQTGGGAGLDCNALSEGLESLKYSTLEFPGIKGKVTEAFREFKEVPSTANQNQASSSSVASQENVHSTSVNFTFPLLQGQLLKVTGDGTVQPVSSKIPSQSTNSNIGMSKTGNTPQIVGVIKFNVGSSGIPLTVATSSNSSNCSKIVNNQNLNVISSNGPILITHQPMIPNVLYQSQVFNP</sequence>
<dbReference type="Proteomes" id="UP001148838">
    <property type="component" value="Unassembled WGS sequence"/>
</dbReference>
<comment type="caution">
    <text evidence="2">The sequence shown here is derived from an EMBL/GenBank/DDBJ whole genome shotgun (WGS) entry which is preliminary data.</text>
</comment>
<name>A0ABQ8S061_PERAM</name>
<accession>A0ABQ8S061</accession>
<feature type="region of interest" description="Disordered" evidence="1">
    <location>
        <begin position="1"/>
        <end position="25"/>
    </location>
</feature>